<evidence type="ECO:0000256" key="9">
    <source>
        <dbReference type="PIRSR" id="PIRSR601929-1"/>
    </source>
</evidence>
<keyword evidence="5 9" id="KW-0479">Metal-binding</keyword>
<feature type="chain" id="PRO_5019041106" evidence="12">
    <location>
        <begin position="31"/>
        <end position="206"/>
    </location>
</feature>
<feature type="domain" description="Cupin type-1" evidence="13">
    <location>
        <begin position="70"/>
        <end position="193"/>
    </location>
</feature>
<evidence type="ECO:0000256" key="3">
    <source>
        <dbReference type="ARBA" id="ARBA00022523"/>
    </source>
</evidence>
<dbReference type="SMART" id="SM00835">
    <property type="entry name" value="Cupin_1"/>
    <property type="match status" value="1"/>
</dbReference>
<evidence type="ECO:0000313" key="14">
    <source>
        <dbReference type="EMBL" id="RVW77502.1"/>
    </source>
</evidence>
<keyword evidence="3" id="KW-0052">Apoplast</keyword>
<comment type="subcellular location">
    <subcellularLocation>
        <location evidence="1">Secreted</location>
        <location evidence="1">Extracellular space</location>
        <location evidence="1">Apoplast</location>
    </subcellularLocation>
</comment>
<evidence type="ECO:0000256" key="12">
    <source>
        <dbReference type="SAM" id="SignalP"/>
    </source>
</evidence>
<name>A0A438GZ36_VITVI</name>
<dbReference type="CDD" id="cd02241">
    <property type="entry name" value="cupin_OxOx"/>
    <property type="match status" value="1"/>
</dbReference>
<comment type="similarity">
    <text evidence="2">Belongs to the germin family.</text>
</comment>
<evidence type="ECO:0000256" key="5">
    <source>
        <dbReference type="ARBA" id="ARBA00022723"/>
    </source>
</evidence>
<feature type="binding site" evidence="10">
    <location>
        <position position="118"/>
    </location>
    <ligand>
        <name>Mn(2+)</name>
        <dbReference type="ChEBI" id="CHEBI:29035"/>
    </ligand>
</feature>
<evidence type="ECO:0000259" key="13">
    <source>
        <dbReference type="SMART" id="SM00835"/>
    </source>
</evidence>
<evidence type="ECO:0000256" key="7">
    <source>
        <dbReference type="ARBA" id="ARBA00023180"/>
    </source>
</evidence>
<sequence>MHCINMKNMVINTLACIALLAMSFFLASVSDPSPLQDFCVVVNDTKTTVFVNGKVCKDPKVATANDFFFSGLQVPRNTSNKLESMVTQANVAQIPELNTLSISLARIDYAPYGLNPPHTHPRATEILTVLEGTLYGLIHFQLNVGKTKAVAIAALSSQNLGLITITNAVFGSKPAISVDVLTKAFQVDKKVVDYLQSQFWTDNHTN</sequence>
<feature type="binding site" evidence="10">
    <location>
        <position position="125"/>
    </location>
    <ligand>
        <name>Mn(2+)</name>
        <dbReference type="ChEBI" id="CHEBI:29035"/>
    </ligand>
</feature>
<evidence type="ECO:0000256" key="2">
    <source>
        <dbReference type="ARBA" id="ARBA00007456"/>
    </source>
</evidence>
<feature type="binding site" evidence="9">
    <location>
        <position position="125"/>
    </location>
    <ligand>
        <name>oxalate</name>
        <dbReference type="ChEBI" id="CHEBI:30623"/>
    </ligand>
</feature>
<dbReference type="PANTHER" id="PTHR31238">
    <property type="entry name" value="GERMIN-LIKE PROTEIN SUBFAMILY 3 MEMBER 3"/>
    <property type="match status" value="1"/>
</dbReference>
<keyword evidence="7" id="KW-0325">Glycoprotein</keyword>
<dbReference type="GO" id="GO:0030145">
    <property type="term" value="F:manganese ion binding"/>
    <property type="evidence" value="ECO:0007669"/>
    <property type="project" value="InterPro"/>
</dbReference>
<dbReference type="FunFam" id="2.60.120.10:FF:000376">
    <property type="entry name" value="Germin-like protein subfamily 2 member 1"/>
    <property type="match status" value="1"/>
</dbReference>
<feature type="binding site" evidence="10">
    <location>
        <position position="120"/>
    </location>
    <ligand>
        <name>Mn(2+)</name>
        <dbReference type="ChEBI" id="CHEBI:29035"/>
    </ligand>
</feature>
<dbReference type="GO" id="GO:0048046">
    <property type="term" value="C:apoplast"/>
    <property type="evidence" value="ECO:0007669"/>
    <property type="project" value="UniProtKB-SubCell"/>
</dbReference>
<evidence type="ECO:0000256" key="11">
    <source>
        <dbReference type="PIRSR" id="PIRSR601929-3"/>
    </source>
</evidence>
<dbReference type="InterPro" id="IPR006045">
    <property type="entry name" value="Cupin_1"/>
</dbReference>
<evidence type="ECO:0000256" key="1">
    <source>
        <dbReference type="ARBA" id="ARBA00004271"/>
    </source>
</evidence>
<dbReference type="AlphaFoldDB" id="A0A438GZ36"/>
<dbReference type="InterPro" id="IPR011051">
    <property type="entry name" value="RmlC_Cupin_sf"/>
</dbReference>
<feature type="binding site" evidence="9">
    <location>
        <position position="115"/>
    </location>
    <ligand>
        <name>oxalate</name>
        <dbReference type="ChEBI" id="CHEBI:30623"/>
    </ligand>
</feature>
<dbReference type="InterPro" id="IPR001929">
    <property type="entry name" value="Germin"/>
</dbReference>
<dbReference type="InterPro" id="IPR019780">
    <property type="entry name" value="Germin_Mn-BS"/>
</dbReference>
<dbReference type="EMBL" id="QGNW01000312">
    <property type="protein sequence ID" value="RVW77502.1"/>
    <property type="molecule type" value="Genomic_DNA"/>
</dbReference>
<protein>
    <submittedName>
        <fullName evidence="14">Putative germin-like protein 2-1</fullName>
    </submittedName>
</protein>
<feature type="signal peptide" evidence="12">
    <location>
        <begin position="1"/>
        <end position="30"/>
    </location>
</feature>
<keyword evidence="8 9" id="KW-0464">Manganese</keyword>
<keyword evidence="6 11" id="KW-1015">Disulfide bond</keyword>
<dbReference type="Pfam" id="PF00190">
    <property type="entry name" value="Cupin_1"/>
    <property type="match status" value="2"/>
</dbReference>
<evidence type="ECO:0000256" key="4">
    <source>
        <dbReference type="ARBA" id="ARBA00022525"/>
    </source>
</evidence>
<comment type="caution">
    <text evidence="14">The sequence shown here is derived from an EMBL/GenBank/DDBJ whole genome shotgun (WGS) entry which is preliminary data.</text>
</comment>
<feature type="binding site" evidence="9">
    <location>
        <position position="120"/>
    </location>
    <ligand>
        <name>oxalate</name>
        <dbReference type="ChEBI" id="CHEBI:30623"/>
    </ligand>
</feature>
<dbReference type="PROSITE" id="PS00725">
    <property type="entry name" value="GERMIN"/>
    <property type="match status" value="1"/>
</dbReference>
<evidence type="ECO:0000313" key="15">
    <source>
        <dbReference type="Proteomes" id="UP000288805"/>
    </source>
</evidence>
<evidence type="ECO:0000256" key="10">
    <source>
        <dbReference type="PIRSR" id="PIRSR601929-2"/>
    </source>
</evidence>
<gene>
    <name evidence="14" type="primary">Os02g0491600_15</name>
    <name evidence="14" type="ORF">CK203_053476</name>
</gene>
<keyword evidence="4" id="KW-0964">Secreted</keyword>
<proteinExistence type="inferred from homology"/>
<dbReference type="SUPFAM" id="SSF51182">
    <property type="entry name" value="RmlC-like cupins"/>
    <property type="match status" value="1"/>
</dbReference>
<dbReference type="Gene3D" id="2.60.120.10">
    <property type="entry name" value="Jelly Rolls"/>
    <property type="match status" value="2"/>
</dbReference>
<keyword evidence="12" id="KW-0732">Signal</keyword>
<accession>A0A438GZ36</accession>
<dbReference type="Proteomes" id="UP000288805">
    <property type="component" value="Unassembled WGS sequence"/>
</dbReference>
<dbReference type="InterPro" id="IPR014710">
    <property type="entry name" value="RmlC-like_jellyroll"/>
</dbReference>
<evidence type="ECO:0000256" key="8">
    <source>
        <dbReference type="ARBA" id="ARBA00023211"/>
    </source>
</evidence>
<evidence type="ECO:0000256" key="6">
    <source>
        <dbReference type="ARBA" id="ARBA00023157"/>
    </source>
</evidence>
<feature type="disulfide bond" evidence="11">
    <location>
        <begin position="39"/>
        <end position="56"/>
    </location>
</feature>
<feature type="binding site" evidence="10">
    <location>
        <position position="139"/>
    </location>
    <ligand>
        <name>Mn(2+)</name>
        <dbReference type="ChEBI" id="CHEBI:29035"/>
    </ligand>
</feature>
<organism evidence="14 15">
    <name type="scientific">Vitis vinifera</name>
    <name type="common">Grape</name>
    <dbReference type="NCBI Taxonomy" id="29760"/>
    <lineage>
        <taxon>Eukaryota</taxon>
        <taxon>Viridiplantae</taxon>
        <taxon>Streptophyta</taxon>
        <taxon>Embryophyta</taxon>
        <taxon>Tracheophyta</taxon>
        <taxon>Spermatophyta</taxon>
        <taxon>Magnoliopsida</taxon>
        <taxon>eudicotyledons</taxon>
        <taxon>Gunneridae</taxon>
        <taxon>Pentapetalae</taxon>
        <taxon>rosids</taxon>
        <taxon>Vitales</taxon>
        <taxon>Vitaceae</taxon>
        <taxon>Viteae</taxon>
        <taxon>Vitis</taxon>
    </lineage>
</organism>
<reference evidence="14 15" key="1">
    <citation type="journal article" date="2018" name="PLoS Genet.">
        <title>Population sequencing reveals clonal diversity and ancestral inbreeding in the grapevine cultivar Chardonnay.</title>
        <authorList>
            <person name="Roach M.J."/>
            <person name="Johnson D.L."/>
            <person name="Bohlmann J."/>
            <person name="van Vuuren H.J."/>
            <person name="Jones S.J."/>
            <person name="Pretorius I.S."/>
            <person name="Schmidt S.A."/>
            <person name="Borneman A.R."/>
        </authorList>
    </citation>
    <scope>NUCLEOTIDE SEQUENCE [LARGE SCALE GENOMIC DNA]</scope>
    <source>
        <strain evidence="15">cv. Chardonnay</strain>
        <tissue evidence="14">Leaf</tissue>
    </source>
</reference>